<dbReference type="InterPro" id="IPR013783">
    <property type="entry name" value="Ig-like_fold"/>
</dbReference>
<dbReference type="InterPro" id="IPR035986">
    <property type="entry name" value="PKD_dom_sf"/>
</dbReference>
<dbReference type="PANTHER" id="PTHR46730">
    <property type="entry name" value="POLYCYSTIN-1"/>
    <property type="match status" value="1"/>
</dbReference>
<dbReference type="Gene3D" id="2.60.40.10">
    <property type="entry name" value="Immunoglobulins"/>
    <property type="match status" value="2"/>
</dbReference>
<evidence type="ECO:0000256" key="3">
    <source>
        <dbReference type="ARBA" id="ARBA00022737"/>
    </source>
</evidence>
<keyword evidence="4 6" id="KW-1133">Transmembrane helix</keyword>
<evidence type="ECO:0000256" key="1">
    <source>
        <dbReference type="ARBA" id="ARBA00004141"/>
    </source>
</evidence>
<sequence length="403" mass="41986">NQTWVLHDPLVATVNGWHASRDVGQSLAYAVRVVGGIEPYSISVSGLPAGCEPPGNVTSSFVIDCHLASTGTFVLNLSASDRPGVHLSLFAPLQVNPDPFVLTVINPNPSTVGVPISLQGTPAEGTPPYLLNWTVEGQPPSNLSVEFVTFSAPGTYSANFSVTDGAGWTVYRTTELVIHRALVVTLTLGRNRTDAGLPVRFAAVASGGTAPLSYAWQFGDGTTAFTNQTTHAFAKARVYQVEVWANDSVGAGATAIANITVNPPLSVNATENATSATLYEPVSFVSVTAGGTPPYRYWWNFGDDGSSYADAATYAFTTLGNHSVTLVVNDSVGGSRTVNLTVDVTSGSTSSPPPHVTSRSGGASAWEYLLAAAAVVVVVAVVGVVLLRRRNSPPPFDGSPPPQ</sequence>
<evidence type="ECO:0000256" key="5">
    <source>
        <dbReference type="ARBA" id="ARBA00023136"/>
    </source>
</evidence>
<dbReference type="SUPFAM" id="SSF49299">
    <property type="entry name" value="PKD domain"/>
    <property type="match status" value="3"/>
</dbReference>
<dbReference type="InterPro" id="IPR022409">
    <property type="entry name" value="PKD/Chitinase_dom"/>
</dbReference>
<dbReference type="EMBL" id="AUZY01010531">
    <property type="protein sequence ID" value="EQD38367.1"/>
    <property type="molecule type" value="Genomic_DNA"/>
</dbReference>
<reference evidence="8" key="2">
    <citation type="journal article" date="2014" name="ISME J.">
        <title>Microbial stratification in low pH oxic and suboxic macroscopic growths along an acid mine drainage.</title>
        <authorList>
            <person name="Mendez-Garcia C."/>
            <person name="Mesa V."/>
            <person name="Sprenger R.R."/>
            <person name="Richter M."/>
            <person name="Diez M.S."/>
            <person name="Solano J."/>
            <person name="Bargiela R."/>
            <person name="Golyshina O.V."/>
            <person name="Manteca A."/>
            <person name="Ramos J.L."/>
            <person name="Gallego J.R."/>
            <person name="Llorente I."/>
            <person name="Martins Dos Santos V.A."/>
            <person name="Jensen O.N."/>
            <person name="Pelaez A.I."/>
            <person name="Sanchez J."/>
            <person name="Ferrer M."/>
        </authorList>
    </citation>
    <scope>NUCLEOTIDE SEQUENCE</scope>
</reference>
<evidence type="ECO:0000313" key="8">
    <source>
        <dbReference type="EMBL" id="EQD38367.1"/>
    </source>
</evidence>
<dbReference type="CDD" id="cd00146">
    <property type="entry name" value="PKD"/>
    <property type="match status" value="2"/>
</dbReference>
<feature type="domain" description="PKD" evidence="7">
    <location>
        <begin position="265"/>
        <end position="349"/>
    </location>
</feature>
<keyword evidence="2 6" id="KW-0812">Transmembrane</keyword>
<reference evidence="8" key="1">
    <citation type="submission" date="2013-08" db="EMBL/GenBank/DDBJ databases">
        <authorList>
            <person name="Mendez C."/>
            <person name="Richter M."/>
            <person name="Ferrer M."/>
            <person name="Sanchez J."/>
        </authorList>
    </citation>
    <scope>NUCLEOTIDE SEQUENCE</scope>
</reference>
<evidence type="ECO:0000256" key="6">
    <source>
        <dbReference type="SAM" id="Phobius"/>
    </source>
</evidence>
<dbReference type="GO" id="GO:0005261">
    <property type="term" value="F:monoatomic cation channel activity"/>
    <property type="evidence" value="ECO:0007669"/>
    <property type="project" value="TreeGrafter"/>
</dbReference>
<dbReference type="InterPro" id="IPR000601">
    <property type="entry name" value="PKD_dom"/>
</dbReference>
<gene>
    <name evidence="8" type="ORF">B1B_15835</name>
</gene>
<comment type="caution">
    <text evidence="8">The sequence shown here is derived from an EMBL/GenBank/DDBJ whole genome shotgun (WGS) entry which is preliminary data.</text>
</comment>
<keyword evidence="3" id="KW-0677">Repeat</keyword>
<keyword evidence="5 6" id="KW-0472">Membrane</keyword>
<evidence type="ECO:0000256" key="2">
    <source>
        <dbReference type="ARBA" id="ARBA00022692"/>
    </source>
</evidence>
<protein>
    <submittedName>
        <fullName evidence="8">Thermopsin</fullName>
    </submittedName>
</protein>
<comment type="subcellular location">
    <subcellularLocation>
        <location evidence="1">Membrane</location>
        <topology evidence="1">Multi-pass membrane protein</topology>
    </subcellularLocation>
</comment>
<dbReference type="GO" id="GO:0005886">
    <property type="term" value="C:plasma membrane"/>
    <property type="evidence" value="ECO:0007669"/>
    <property type="project" value="TreeGrafter"/>
</dbReference>
<dbReference type="GO" id="GO:0006816">
    <property type="term" value="P:calcium ion transport"/>
    <property type="evidence" value="ECO:0007669"/>
    <property type="project" value="TreeGrafter"/>
</dbReference>
<dbReference type="PROSITE" id="PS50093">
    <property type="entry name" value="PKD"/>
    <property type="match status" value="2"/>
</dbReference>
<dbReference type="SMART" id="SM00089">
    <property type="entry name" value="PKD"/>
    <property type="match status" value="3"/>
</dbReference>
<feature type="non-terminal residue" evidence="8">
    <location>
        <position position="1"/>
    </location>
</feature>
<proteinExistence type="predicted"/>
<dbReference type="AlphaFoldDB" id="T0Z284"/>
<feature type="transmembrane region" description="Helical" evidence="6">
    <location>
        <begin position="368"/>
        <end position="387"/>
    </location>
</feature>
<dbReference type="PANTHER" id="PTHR46730:SF1">
    <property type="entry name" value="PLAT DOMAIN-CONTAINING PROTEIN"/>
    <property type="match status" value="1"/>
</dbReference>
<dbReference type="Pfam" id="PF18911">
    <property type="entry name" value="PKD_4"/>
    <property type="match status" value="2"/>
</dbReference>
<evidence type="ECO:0000259" key="7">
    <source>
        <dbReference type="PROSITE" id="PS50093"/>
    </source>
</evidence>
<name>T0Z284_9ZZZZ</name>
<feature type="domain" description="PKD" evidence="7">
    <location>
        <begin position="182"/>
        <end position="268"/>
    </location>
</feature>
<accession>T0Z284</accession>
<evidence type="ECO:0000256" key="4">
    <source>
        <dbReference type="ARBA" id="ARBA00022989"/>
    </source>
</evidence>
<organism evidence="8">
    <name type="scientific">mine drainage metagenome</name>
    <dbReference type="NCBI Taxonomy" id="410659"/>
    <lineage>
        <taxon>unclassified sequences</taxon>
        <taxon>metagenomes</taxon>
        <taxon>ecological metagenomes</taxon>
    </lineage>
</organism>